<dbReference type="GeneID" id="78463445"/>
<reference evidence="1 2" key="1">
    <citation type="submission" date="2019-05" db="EMBL/GenBank/DDBJ databases">
        <authorList>
            <consortium name="Pathogen Informatics"/>
        </authorList>
    </citation>
    <scope>NUCLEOTIDE SEQUENCE [LARGE SCALE GENOMIC DNA]</scope>
    <source>
        <strain evidence="1 2">NCTC11429</strain>
    </source>
</reference>
<evidence type="ECO:0000313" key="1">
    <source>
        <dbReference type="EMBL" id="VTR42732.1"/>
    </source>
</evidence>
<gene>
    <name evidence="1" type="ORF">NCTC11429_02741</name>
</gene>
<dbReference type="Proteomes" id="UP000308196">
    <property type="component" value="Chromosome"/>
</dbReference>
<organism evidence="1 2">
    <name type="scientific">Sphingobacterium thalpophilum</name>
    <dbReference type="NCBI Taxonomy" id="259"/>
    <lineage>
        <taxon>Bacteria</taxon>
        <taxon>Pseudomonadati</taxon>
        <taxon>Bacteroidota</taxon>
        <taxon>Sphingobacteriia</taxon>
        <taxon>Sphingobacteriales</taxon>
        <taxon>Sphingobacteriaceae</taxon>
        <taxon>Sphingobacterium</taxon>
    </lineage>
</organism>
<evidence type="ECO:0000313" key="2">
    <source>
        <dbReference type="Proteomes" id="UP000308196"/>
    </source>
</evidence>
<proteinExistence type="predicted"/>
<sequence length="296" mass="35401">MNEFCLLIGNDINNISPGISWSDLLANIKKKYHVTTLENGQKPFPMLYEEIFLRAIQSRHLNEKELKTYISESVSLIKPNEIHQMIRDLPVSNIITTNYEFSLEGETQRTNTSLVRETTYSIFRRHETMDKTYWHIHGDCSIPNSINLGYEHYCGQLQKMRDYVVNGTNYTSDKIFKAAFVKRLKQQKELKLQSWIDLFFTHDIHILGLSLDFVEIDLWWLLTYRARHKFYRKSSFIKNRLFYYTTQKWYNLSRDKMQLLTANDVEIVTIDESNKTRYYKKIIKDIMKRYNVSIKN</sequence>
<dbReference type="AlphaFoldDB" id="A0A4U9VCE8"/>
<dbReference type="EMBL" id="LR590484">
    <property type="protein sequence ID" value="VTR42732.1"/>
    <property type="molecule type" value="Genomic_DNA"/>
</dbReference>
<evidence type="ECO:0008006" key="3">
    <source>
        <dbReference type="Google" id="ProtNLM"/>
    </source>
</evidence>
<dbReference type="KEGG" id="stha:NCTC11429_02741"/>
<name>A0A4U9VCE8_9SPHI</name>
<dbReference type="RefSeq" id="WP_037534533.1">
    <property type="nucleotide sequence ID" value="NZ_CP141191.1"/>
</dbReference>
<protein>
    <recommendedName>
        <fullName evidence="3">SIR2-like domain-containing protein</fullName>
    </recommendedName>
</protein>
<accession>A0A4U9VCE8</accession>